<comment type="caution">
    <text evidence="5">The sequence shown here is derived from an EMBL/GenBank/DDBJ whole genome shotgun (WGS) entry which is preliminary data.</text>
</comment>
<dbReference type="PIRSF" id="PIRSF010044">
    <property type="entry name" value="UCP010044"/>
    <property type="match status" value="1"/>
</dbReference>
<dbReference type="PANTHER" id="PTHR12970:SF1">
    <property type="entry name" value="PROTEASOME ASSEMBLY CHAPERONE 2"/>
    <property type="match status" value="1"/>
</dbReference>
<evidence type="ECO:0000313" key="6">
    <source>
        <dbReference type="Proteomes" id="UP001151516"/>
    </source>
</evidence>
<proteinExistence type="inferred from homology"/>
<dbReference type="GO" id="GO:0005829">
    <property type="term" value="C:cytosol"/>
    <property type="evidence" value="ECO:0007669"/>
    <property type="project" value="TreeGrafter"/>
</dbReference>
<organism evidence="5 6">
    <name type="scientific">Coemansia spiralis</name>
    <dbReference type="NCBI Taxonomy" id="417178"/>
    <lineage>
        <taxon>Eukaryota</taxon>
        <taxon>Fungi</taxon>
        <taxon>Fungi incertae sedis</taxon>
        <taxon>Zoopagomycota</taxon>
        <taxon>Kickxellomycotina</taxon>
        <taxon>Kickxellomycetes</taxon>
        <taxon>Kickxellales</taxon>
        <taxon>Kickxellaceae</taxon>
        <taxon>Coemansia</taxon>
    </lineage>
</organism>
<evidence type="ECO:0000256" key="1">
    <source>
        <dbReference type="ARBA" id="ARBA00019186"/>
    </source>
</evidence>
<dbReference type="GO" id="GO:0005634">
    <property type="term" value="C:nucleus"/>
    <property type="evidence" value="ECO:0007669"/>
    <property type="project" value="TreeGrafter"/>
</dbReference>
<evidence type="ECO:0000256" key="4">
    <source>
        <dbReference type="PIRNR" id="PIRNR010044"/>
    </source>
</evidence>
<comment type="subunit">
    <text evidence="4">Component of the 20S proteasome chaperone.</text>
</comment>
<accession>A0A9W8GGW0</accession>
<comment type="function">
    <text evidence="4">Involved in 20S proteasome assembly.</text>
</comment>
<comment type="similarity">
    <text evidence="3 4">Belongs to the PSMG2 family.</text>
</comment>
<evidence type="ECO:0000256" key="3">
    <source>
        <dbReference type="ARBA" id="ARBA00025745"/>
    </source>
</evidence>
<evidence type="ECO:0000313" key="5">
    <source>
        <dbReference type="EMBL" id="KAJ2685536.1"/>
    </source>
</evidence>
<protein>
    <recommendedName>
        <fullName evidence="1 4">Proteasome assembly chaperone 2</fullName>
    </recommendedName>
</protein>
<dbReference type="InterPro" id="IPR038389">
    <property type="entry name" value="PSMG2_sf"/>
</dbReference>
<name>A0A9W8GGW0_9FUNG</name>
<dbReference type="PANTHER" id="PTHR12970">
    <property type="entry name" value="PROTEASOME ASSEMBLY CHAPERONE 2"/>
    <property type="match status" value="1"/>
</dbReference>
<dbReference type="Proteomes" id="UP001151516">
    <property type="component" value="Unassembled WGS sequence"/>
</dbReference>
<dbReference type="OrthoDB" id="10260712at2759"/>
<keyword evidence="6" id="KW-1185">Reference proteome</keyword>
<evidence type="ECO:0000256" key="2">
    <source>
        <dbReference type="ARBA" id="ARBA00023186"/>
    </source>
</evidence>
<dbReference type="InterPro" id="IPR016562">
    <property type="entry name" value="Proteasome_assmbl_chp_2_euk"/>
</dbReference>
<gene>
    <name evidence="5" type="ORF">IWW39_004194</name>
</gene>
<keyword evidence="2 4" id="KW-0143">Chaperone</keyword>
<dbReference type="Pfam" id="PF09754">
    <property type="entry name" value="PAC2"/>
    <property type="match status" value="1"/>
</dbReference>
<sequence>MFIKASEAVATRGSTLILPTVSIGNVPQLGMDLLINTLQLSRIGIIDDSALLPVSGVSAFDHITSRPVPLEVYQSSDARWTLIQQRSPPLPKHHRLFAKSMLEFIKAGEFDRVVLLTSSDAALRTDALIDGPQIRSISVNCDDRILIDKLQALSLTDFGHRQGVAIGDSMNSKEPSLAGVLKQLHAAGIARPLLDMCQDAGIPALALVSLVNEGDNIADAIMVANAVNAVLGLATNVDQWRPPQSWQWIMPDSVPSELF</sequence>
<dbReference type="AlphaFoldDB" id="A0A9W8GGW0"/>
<dbReference type="Gene3D" id="3.40.50.10900">
    <property type="entry name" value="PAC-like subunit"/>
    <property type="match status" value="2"/>
</dbReference>
<reference evidence="5" key="1">
    <citation type="submission" date="2022-07" db="EMBL/GenBank/DDBJ databases">
        <title>Phylogenomic reconstructions and comparative analyses of Kickxellomycotina fungi.</title>
        <authorList>
            <person name="Reynolds N.K."/>
            <person name="Stajich J.E."/>
            <person name="Barry K."/>
            <person name="Grigoriev I.V."/>
            <person name="Crous P."/>
            <person name="Smith M.E."/>
        </authorList>
    </citation>
    <scope>NUCLEOTIDE SEQUENCE</scope>
    <source>
        <strain evidence="5">CBS 109367</strain>
    </source>
</reference>
<dbReference type="EMBL" id="JANBTX010000147">
    <property type="protein sequence ID" value="KAJ2685536.1"/>
    <property type="molecule type" value="Genomic_DNA"/>
</dbReference>
<dbReference type="InterPro" id="IPR019151">
    <property type="entry name" value="Proteasome_assmbl_chaperone_2"/>
</dbReference>
<dbReference type="GO" id="GO:0043248">
    <property type="term" value="P:proteasome assembly"/>
    <property type="evidence" value="ECO:0007669"/>
    <property type="project" value="TreeGrafter"/>
</dbReference>